<keyword evidence="9" id="KW-0807">Transducer</keyword>
<evidence type="ECO:0000256" key="4">
    <source>
        <dbReference type="ARBA" id="ARBA00023040"/>
    </source>
</evidence>
<sequence>MDNFTLTENISIKYSNFSSGQIHYIKVVTVLMYSLVIFVAVGGNLAVCYIILSSRKMRTVTNFFLLNLAFSDVVKAVICCPFTFVSNFILMYWPFGTIMCPLVTYTQIVVVLLCAFTLVAMSLDKYMAIVYPLKPKLSRRHAKYIIIVTWFLAFILPVPTAVTSTIYYSNITDHPSAMGQCLEQWNYPTQKYIYSIVVMLLQYFVPLLVLLVTNARIGYIVWIKKTPGEALEGRDQRMAASKRRLVKMIIIVVTIYAVCWLPLHVLTLIGDQNPDIFDAPYMMYVWMCAHWLAMSHSCYNPFVYFWINPNFREDFNASSFKYFLI</sequence>
<keyword evidence="5 11" id="KW-0472">Membrane</keyword>
<dbReference type="InterPro" id="IPR017452">
    <property type="entry name" value="GPCR_Rhodpsn_7TM"/>
</dbReference>
<keyword evidence="4" id="KW-0297">G-protein coupled receptor</keyword>
<dbReference type="InterPro" id="IPR000276">
    <property type="entry name" value="GPCR_Rhodpsn"/>
</dbReference>
<keyword evidence="3 11" id="KW-1133">Transmembrane helix</keyword>
<evidence type="ECO:0000256" key="2">
    <source>
        <dbReference type="ARBA" id="ARBA00022692"/>
    </source>
</evidence>
<evidence type="ECO:0000256" key="7">
    <source>
        <dbReference type="ARBA" id="ARBA00023170"/>
    </source>
</evidence>
<dbReference type="PRINTS" id="PR00237">
    <property type="entry name" value="GPCRRHODOPSN"/>
</dbReference>
<dbReference type="Gene3D" id="1.20.1070.10">
    <property type="entry name" value="Rhodopsin 7-helix transmembrane proteins"/>
    <property type="match status" value="1"/>
</dbReference>
<dbReference type="PROSITE" id="PS50262">
    <property type="entry name" value="G_PROTEIN_RECEP_F1_2"/>
    <property type="match status" value="1"/>
</dbReference>
<comment type="caution">
    <text evidence="13">The sequence shown here is derived from an EMBL/GenBank/DDBJ whole genome shotgun (WGS) entry which is preliminary data.</text>
</comment>
<feature type="transmembrane region" description="Helical" evidence="11">
    <location>
        <begin position="144"/>
        <end position="168"/>
    </location>
</feature>
<evidence type="ECO:0000313" key="13">
    <source>
        <dbReference type="EMBL" id="KAK6187706.1"/>
    </source>
</evidence>
<organism evidence="13 14">
    <name type="scientific">Patella caerulea</name>
    <name type="common">Rayed Mediterranean limpet</name>
    <dbReference type="NCBI Taxonomy" id="87958"/>
    <lineage>
        <taxon>Eukaryota</taxon>
        <taxon>Metazoa</taxon>
        <taxon>Spiralia</taxon>
        <taxon>Lophotrochozoa</taxon>
        <taxon>Mollusca</taxon>
        <taxon>Gastropoda</taxon>
        <taxon>Patellogastropoda</taxon>
        <taxon>Patelloidea</taxon>
        <taxon>Patellidae</taxon>
        <taxon>Patella</taxon>
    </lineage>
</organism>
<gene>
    <name evidence="13" type="ORF">SNE40_005670</name>
</gene>
<name>A0AAN8Q4Y4_PATCE</name>
<evidence type="ECO:0000313" key="14">
    <source>
        <dbReference type="Proteomes" id="UP001347796"/>
    </source>
</evidence>
<dbReference type="EMBL" id="JAZGQO010000004">
    <property type="protein sequence ID" value="KAK6187706.1"/>
    <property type="molecule type" value="Genomic_DNA"/>
</dbReference>
<evidence type="ECO:0000256" key="9">
    <source>
        <dbReference type="ARBA" id="ARBA00023224"/>
    </source>
</evidence>
<dbReference type="AlphaFoldDB" id="A0AAN8Q4Y4"/>
<proteinExistence type="predicted"/>
<feature type="domain" description="G-protein coupled receptors family 1 profile" evidence="12">
    <location>
        <begin position="43"/>
        <end position="304"/>
    </location>
</feature>
<evidence type="ECO:0000256" key="10">
    <source>
        <dbReference type="ARBA" id="ARBA00025478"/>
    </source>
</evidence>
<evidence type="ECO:0000256" key="3">
    <source>
        <dbReference type="ARBA" id="ARBA00022989"/>
    </source>
</evidence>
<keyword evidence="8" id="KW-0325">Glycoprotein</keyword>
<evidence type="ECO:0000259" key="12">
    <source>
        <dbReference type="PROSITE" id="PS50262"/>
    </source>
</evidence>
<evidence type="ECO:0000256" key="6">
    <source>
        <dbReference type="ARBA" id="ARBA00023157"/>
    </source>
</evidence>
<evidence type="ECO:0000256" key="5">
    <source>
        <dbReference type="ARBA" id="ARBA00023136"/>
    </source>
</evidence>
<feature type="transmembrane region" description="Helical" evidence="11">
    <location>
        <begin position="192"/>
        <end position="215"/>
    </location>
</feature>
<dbReference type="SUPFAM" id="SSF81321">
    <property type="entry name" value="Family A G protein-coupled receptor-like"/>
    <property type="match status" value="1"/>
</dbReference>
<dbReference type="GO" id="GO:0008188">
    <property type="term" value="F:neuropeptide receptor activity"/>
    <property type="evidence" value="ECO:0007669"/>
    <property type="project" value="InterPro"/>
</dbReference>
<feature type="transmembrane region" description="Helical" evidence="11">
    <location>
        <begin position="102"/>
        <end position="123"/>
    </location>
</feature>
<dbReference type="PANTHER" id="PTHR24235">
    <property type="entry name" value="NEUROPEPTIDE Y RECEPTOR"/>
    <property type="match status" value="1"/>
</dbReference>
<comment type="subcellular location">
    <subcellularLocation>
        <location evidence="1">Membrane</location>
        <topology evidence="1">Multi-pass membrane protein</topology>
    </subcellularLocation>
</comment>
<comment type="function">
    <text evidence="10">Receptor for NPAF (A-18-F-amide) and NPFF (F-8-F-amide) neuropeptides, also known as morphine-modulating peptides. Can also be activated by a variety of naturally occurring or synthetic FMRF-amide like ligands. This receptor mediates its action by association with G proteins that activate a phosphatidylinositol-calcium second messenger system.</text>
</comment>
<feature type="transmembrane region" description="Helical" evidence="11">
    <location>
        <begin position="245"/>
        <end position="263"/>
    </location>
</feature>
<keyword evidence="6" id="KW-1015">Disulfide bond</keyword>
<evidence type="ECO:0000256" key="11">
    <source>
        <dbReference type="SAM" id="Phobius"/>
    </source>
</evidence>
<feature type="transmembrane region" description="Helical" evidence="11">
    <location>
        <begin position="64"/>
        <end position="90"/>
    </location>
</feature>
<keyword evidence="7" id="KW-0675">Receptor</keyword>
<keyword evidence="14" id="KW-1185">Reference proteome</keyword>
<protein>
    <recommendedName>
        <fullName evidence="12">G-protein coupled receptors family 1 profile domain-containing protein</fullName>
    </recommendedName>
</protein>
<dbReference type="GO" id="GO:0005886">
    <property type="term" value="C:plasma membrane"/>
    <property type="evidence" value="ECO:0007669"/>
    <property type="project" value="TreeGrafter"/>
</dbReference>
<dbReference type="Proteomes" id="UP001347796">
    <property type="component" value="Unassembled WGS sequence"/>
</dbReference>
<dbReference type="GO" id="GO:0042923">
    <property type="term" value="F:neuropeptide binding"/>
    <property type="evidence" value="ECO:0007669"/>
    <property type="project" value="TreeGrafter"/>
</dbReference>
<dbReference type="InterPro" id="IPR005395">
    <property type="entry name" value="NPFF_rcpt"/>
</dbReference>
<dbReference type="GO" id="GO:0043005">
    <property type="term" value="C:neuron projection"/>
    <property type="evidence" value="ECO:0007669"/>
    <property type="project" value="TreeGrafter"/>
</dbReference>
<evidence type="ECO:0000256" key="1">
    <source>
        <dbReference type="ARBA" id="ARBA00004141"/>
    </source>
</evidence>
<evidence type="ECO:0000256" key="8">
    <source>
        <dbReference type="ARBA" id="ARBA00023180"/>
    </source>
</evidence>
<dbReference type="PANTHER" id="PTHR24235:SF29">
    <property type="entry name" value="GH23382P"/>
    <property type="match status" value="1"/>
</dbReference>
<feature type="transmembrane region" description="Helical" evidence="11">
    <location>
        <begin position="283"/>
        <end position="307"/>
    </location>
</feature>
<accession>A0AAN8Q4Y4</accession>
<feature type="transmembrane region" description="Helical" evidence="11">
    <location>
        <begin position="30"/>
        <end position="52"/>
    </location>
</feature>
<keyword evidence="2 11" id="KW-0812">Transmembrane</keyword>
<dbReference type="Pfam" id="PF00001">
    <property type="entry name" value="7tm_1"/>
    <property type="match status" value="1"/>
</dbReference>
<reference evidence="13 14" key="1">
    <citation type="submission" date="2024-01" db="EMBL/GenBank/DDBJ databases">
        <title>The genome of the rayed Mediterranean limpet Patella caerulea (Linnaeus, 1758).</title>
        <authorList>
            <person name="Anh-Thu Weber A."/>
            <person name="Halstead-Nussloch G."/>
        </authorList>
    </citation>
    <scope>NUCLEOTIDE SEQUENCE [LARGE SCALE GENOMIC DNA]</scope>
    <source>
        <strain evidence="13">AATW-2023a</strain>
        <tissue evidence="13">Whole specimen</tissue>
    </source>
</reference>
<dbReference type="PRINTS" id="PR01570">
    <property type="entry name" value="NPFFRECEPTOR"/>
</dbReference>